<dbReference type="Proteomes" id="UP000230069">
    <property type="component" value="Unassembled WGS sequence"/>
</dbReference>
<dbReference type="FunFam" id="3.80.10.10:FF:000405">
    <property type="entry name" value="Plant intracellular Ras-group-related LRR protein 4"/>
    <property type="match status" value="1"/>
</dbReference>
<gene>
    <name evidence="8" type="ORF">AQUCO_01500261v1</name>
</gene>
<evidence type="ECO:0000256" key="6">
    <source>
        <dbReference type="SAM" id="Phobius"/>
    </source>
</evidence>
<dbReference type="GO" id="GO:0005737">
    <property type="term" value="C:cytoplasm"/>
    <property type="evidence" value="ECO:0007669"/>
    <property type="project" value="TreeGrafter"/>
</dbReference>
<dbReference type="Pfam" id="PF00560">
    <property type="entry name" value="LRR_1"/>
    <property type="match status" value="1"/>
</dbReference>
<evidence type="ECO:0000256" key="1">
    <source>
        <dbReference type="ARBA" id="ARBA00022614"/>
    </source>
</evidence>
<keyword evidence="6" id="KW-1133">Transmembrane helix</keyword>
<accession>A0A2G5DSW6</accession>
<keyword evidence="2" id="KW-0677">Repeat</keyword>
<dbReference type="FunCoup" id="A0A2G5DSW6">
    <property type="interactions" value="1136"/>
</dbReference>
<keyword evidence="6" id="KW-0472">Membrane</keyword>
<protein>
    <recommendedName>
        <fullName evidence="7">Disease resistance R13L4/SHOC-2-like LRR domain-containing protein</fullName>
    </recommendedName>
</protein>
<evidence type="ECO:0000256" key="3">
    <source>
        <dbReference type="ARBA" id="ARBA00023786"/>
    </source>
</evidence>
<dbReference type="Pfam" id="PF13855">
    <property type="entry name" value="LRR_8"/>
    <property type="match status" value="1"/>
</dbReference>
<dbReference type="STRING" id="218851.A0A2G5DSW6"/>
<feature type="transmembrane region" description="Helical" evidence="6">
    <location>
        <begin position="514"/>
        <end position="540"/>
    </location>
</feature>
<evidence type="ECO:0000313" key="8">
    <source>
        <dbReference type="EMBL" id="PIA46602.1"/>
    </source>
</evidence>
<proteinExistence type="inferred from homology"/>
<dbReference type="OrthoDB" id="1668230at2759"/>
<dbReference type="InterPro" id="IPR032675">
    <property type="entry name" value="LRR_dom_sf"/>
</dbReference>
<feature type="compositionally biased region" description="Basic and acidic residues" evidence="5">
    <location>
        <begin position="159"/>
        <end position="168"/>
    </location>
</feature>
<dbReference type="PANTHER" id="PTHR48051:SF54">
    <property type="entry name" value="LEUCINE-RICH REPEAT-CONTAINING PROTEIN"/>
    <property type="match status" value="1"/>
</dbReference>
<dbReference type="PANTHER" id="PTHR48051">
    <property type="match status" value="1"/>
</dbReference>
<evidence type="ECO:0000259" key="7">
    <source>
        <dbReference type="Pfam" id="PF23598"/>
    </source>
</evidence>
<dbReference type="PROSITE" id="PS51450">
    <property type="entry name" value="LRR"/>
    <property type="match status" value="4"/>
</dbReference>
<dbReference type="InParanoid" id="A0A2G5DSW6"/>
<evidence type="ECO:0000313" key="9">
    <source>
        <dbReference type="Proteomes" id="UP000230069"/>
    </source>
</evidence>
<feature type="compositionally biased region" description="Polar residues" evidence="5">
    <location>
        <begin position="138"/>
        <end position="158"/>
    </location>
</feature>
<dbReference type="SMART" id="SM00369">
    <property type="entry name" value="LRR_TYP"/>
    <property type="match status" value="9"/>
</dbReference>
<comment type="similarity">
    <text evidence="3">Belongs to the SHOC2 family.</text>
</comment>
<evidence type="ECO:0000256" key="5">
    <source>
        <dbReference type="SAM" id="MobiDB-lite"/>
    </source>
</evidence>
<dbReference type="SUPFAM" id="SSF52058">
    <property type="entry name" value="L domain-like"/>
    <property type="match status" value="1"/>
</dbReference>
<reference evidence="8 9" key="1">
    <citation type="submission" date="2017-09" db="EMBL/GenBank/DDBJ databases">
        <title>WGS assembly of Aquilegia coerulea Goldsmith.</title>
        <authorList>
            <person name="Hodges S."/>
            <person name="Kramer E."/>
            <person name="Nordborg M."/>
            <person name="Tomkins J."/>
            <person name="Borevitz J."/>
            <person name="Derieg N."/>
            <person name="Yan J."/>
            <person name="Mihaltcheva S."/>
            <person name="Hayes R.D."/>
            <person name="Rokhsar D."/>
        </authorList>
    </citation>
    <scope>NUCLEOTIDE SEQUENCE [LARGE SCALE GENOMIC DNA]</scope>
    <source>
        <strain evidence="9">cv. Goldsmith</strain>
    </source>
</reference>
<dbReference type="AlphaFoldDB" id="A0A2G5DSW6"/>
<name>A0A2G5DSW6_AQUCA</name>
<dbReference type="PRINTS" id="PR00019">
    <property type="entry name" value="LEURICHRPT"/>
</dbReference>
<dbReference type="InterPro" id="IPR055414">
    <property type="entry name" value="LRR_R13L4/SHOC2-like"/>
</dbReference>
<evidence type="ECO:0000256" key="4">
    <source>
        <dbReference type="ARBA" id="ARBA00037519"/>
    </source>
</evidence>
<dbReference type="InterPro" id="IPR003591">
    <property type="entry name" value="Leu-rich_rpt_typical-subtyp"/>
</dbReference>
<comment type="function">
    <text evidence="4">Leucine-rich repeat protein that likely mediates protein interactions, possibly in the context of signal transduction.</text>
</comment>
<organism evidence="8 9">
    <name type="scientific">Aquilegia coerulea</name>
    <name type="common">Rocky mountain columbine</name>
    <dbReference type="NCBI Taxonomy" id="218851"/>
    <lineage>
        <taxon>Eukaryota</taxon>
        <taxon>Viridiplantae</taxon>
        <taxon>Streptophyta</taxon>
        <taxon>Embryophyta</taxon>
        <taxon>Tracheophyta</taxon>
        <taxon>Spermatophyta</taxon>
        <taxon>Magnoliopsida</taxon>
        <taxon>Ranunculales</taxon>
        <taxon>Ranunculaceae</taxon>
        <taxon>Thalictroideae</taxon>
        <taxon>Aquilegia</taxon>
    </lineage>
</organism>
<dbReference type="SMART" id="SM00364">
    <property type="entry name" value="LRR_BAC"/>
    <property type="match status" value="10"/>
</dbReference>
<dbReference type="EMBL" id="KZ305032">
    <property type="protein sequence ID" value="PIA46602.1"/>
    <property type="molecule type" value="Genomic_DNA"/>
</dbReference>
<evidence type="ECO:0000256" key="2">
    <source>
        <dbReference type="ARBA" id="ARBA00022737"/>
    </source>
</evidence>
<keyword evidence="6" id="KW-0812">Transmembrane</keyword>
<sequence>MGSFLQTVDGIVEEIMKIHKSLPTRPGLEEIEAARAIIQNVEKEEQYQLENISKQKKGIEVPEELFYVLQEMQKNLVFFQSKEEKREAIKLLDLENIHALFDEYVQRASKCLPSGSNSDRGSNSKRSYSTVQSSFSPSVVTTSMDTSGGPSSSGFYSQKETRRSTTELYSRDDSYVKKAKASLYVDGIGVDSSRPKIADTSLRPATFSSQESEKLSLIKLASLIETSLKKGTKELNLQNKLMDQIQWLPDSIGKLSGLVTLDLSENRIATLPTTIGNLFSLTKLELHSNKIAELPDTIGNLLSLIYLDIRGNYLTSLPVTIGKLSCLQELDLSSNKLVVLPESIGNLINLKKLIVETNEIEEIPHTIGNCSSLIELRADYNRLKALPEAIGRLESLEILTVRYNNIKQLPTTMASLSNLKEINVSFNELESVPESLCLATSLVKMNVSNNFADLRSLPRSIGNLEMLEELDISNNQIRVLPDSFRLLTQLRVLYAQENPLEVPPRYIAEQGAQVFFSSFVVVVVVDLNLVVIIIRLIMVLRFQAVVQYMTELVSKRDIPSKPVRRRKSWARLCFFTKTSKSEHNGYQSVKV</sequence>
<dbReference type="InterPro" id="IPR001611">
    <property type="entry name" value="Leu-rich_rpt"/>
</dbReference>
<dbReference type="Gene3D" id="3.80.10.10">
    <property type="entry name" value="Ribonuclease Inhibitor"/>
    <property type="match status" value="1"/>
</dbReference>
<keyword evidence="9" id="KW-1185">Reference proteome</keyword>
<dbReference type="Pfam" id="PF23598">
    <property type="entry name" value="LRR_14"/>
    <property type="match status" value="1"/>
</dbReference>
<dbReference type="InterPro" id="IPR050216">
    <property type="entry name" value="LRR_domain-containing"/>
</dbReference>
<feature type="domain" description="Disease resistance R13L4/SHOC-2-like LRR" evidence="7">
    <location>
        <begin position="297"/>
        <end position="377"/>
    </location>
</feature>
<feature type="region of interest" description="Disordered" evidence="5">
    <location>
        <begin position="138"/>
        <end position="168"/>
    </location>
</feature>
<keyword evidence="1" id="KW-0433">Leucine-rich repeat</keyword>